<comment type="subcellular location">
    <subcellularLocation>
        <location evidence="1">Nucleus</location>
    </subcellularLocation>
</comment>
<comment type="caution">
    <text evidence="8">The sequence shown here is derived from an EMBL/GenBank/DDBJ whole genome shotgun (WGS) entry which is preliminary data.</text>
</comment>
<feature type="region of interest" description="Disordered" evidence="6">
    <location>
        <begin position="253"/>
        <end position="284"/>
    </location>
</feature>
<comment type="similarity">
    <text evidence="2">Belongs to the DNA repair metallo-beta-lactamase (DRMBL) family.</text>
</comment>
<dbReference type="InterPro" id="IPR036866">
    <property type="entry name" value="RibonucZ/Hydroxyglut_hydro"/>
</dbReference>
<organism evidence="8 9">
    <name type="scientific">Agaricus bisporus var. burnettii</name>
    <dbReference type="NCBI Taxonomy" id="192524"/>
    <lineage>
        <taxon>Eukaryota</taxon>
        <taxon>Fungi</taxon>
        <taxon>Dikarya</taxon>
        <taxon>Basidiomycota</taxon>
        <taxon>Agaricomycotina</taxon>
        <taxon>Agaricomycetes</taxon>
        <taxon>Agaricomycetidae</taxon>
        <taxon>Agaricales</taxon>
        <taxon>Agaricineae</taxon>
        <taxon>Agaricaceae</taxon>
        <taxon>Agaricus</taxon>
    </lineage>
</organism>
<evidence type="ECO:0000256" key="2">
    <source>
        <dbReference type="ARBA" id="ARBA00010304"/>
    </source>
</evidence>
<sequence>MAAANLKKRRDAKRTKHEPTRTIDHFFSKRPDSSETSNTTRSATGSKRLLDKKPSLHNSDVIIIDSDDEADKAPESAGVKKRKLDDDSDSDVEIVDVKSTFIKRSSPAGRGIKAESTSSLARSTVASTTISSTFSFGKPGLLCDAVSETKFGLSFGNASALLESPGKSSAVTSESILPEAAEVKGGNTQADIDLSEEWLMDDDEIGKYTFKDDDDDDDEIEFVEESLARPDDSSFVESCPCCERKLQPSEAQSHINSCLDSQKRGQPSQPLQLNSVPSVDKSDTKSLTGSNAFSVLMSSFKENQAWKEASIAEDKTFRPVKANGGRRKAPFYKVLTGMPIAVDAFRYGAIPGVTAYFLSHAHSDHYTNLSSSWKSGPIYCSEVTANLIIYMLSVDKKWIRPLPMDTPTIIPDTGGVQVTLIEANHCPGSCLFLFEGHQTVNAGDSTFRSTFVGSSRMFRYLHCGDFRASPRHIMHPAMAGKKIDCVYLDTTYLNPRYTFPPQPLVISACAELSRRLFAGEPTTVNKTMKSWLPSLPSLKPTAGTKGRILVVVGTYSIGKERIVKAIANALDSKIYCDARKTALLRCEDDRELESMLTSRPLEATVHLVPLGTITTDRLKIYMDRFDGTFTRVIGFRPTGWTYTQPAGTDQLPSIASILARTSQKDFTYVDLHQSPKSTSSIQVYGVPYSEHSSFYELTCFAMSFNWLKVVATVNVNSESSRGKMTKWVERWEGERRKRGTDILVTPRREDYW</sequence>
<dbReference type="InterPro" id="IPR011084">
    <property type="entry name" value="DRMBL"/>
</dbReference>
<dbReference type="GO" id="GO:0005634">
    <property type="term" value="C:nucleus"/>
    <property type="evidence" value="ECO:0007669"/>
    <property type="project" value="UniProtKB-SubCell"/>
</dbReference>
<keyword evidence="4" id="KW-0234">DNA repair</keyword>
<dbReference type="GO" id="GO:0006303">
    <property type="term" value="P:double-strand break repair via nonhomologous end joining"/>
    <property type="evidence" value="ECO:0007669"/>
    <property type="project" value="TreeGrafter"/>
</dbReference>
<dbReference type="SUPFAM" id="SSF56281">
    <property type="entry name" value="Metallo-hydrolase/oxidoreductase"/>
    <property type="match status" value="1"/>
</dbReference>
<dbReference type="PANTHER" id="PTHR23240">
    <property type="entry name" value="DNA CROSS-LINK REPAIR PROTEIN PSO2/SNM1-RELATED"/>
    <property type="match status" value="1"/>
</dbReference>
<accession>A0A8H7C9S5</accession>
<gene>
    <name evidence="8" type="ORF">Agabi119p4_6342</name>
</gene>
<dbReference type="GO" id="GO:0003684">
    <property type="term" value="F:damaged DNA binding"/>
    <property type="evidence" value="ECO:0007669"/>
    <property type="project" value="TreeGrafter"/>
</dbReference>
<dbReference type="Proteomes" id="UP000629468">
    <property type="component" value="Unassembled WGS sequence"/>
</dbReference>
<feature type="compositionally biased region" description="Polar residues" evidence="6">
    <location>
        <begin position="253"/>
        <end position="277"/>
    </location>
</feature>
<dbReference type="PANTHER" id="PTHR23240:SF6">
    <property type="entry name" value="DNA CROSS-LINK REPAIR 1A PROTEIN"/>
    <property type="match status" value="1"/>
</dbReference>
<protein>
    <recommendedName>
        <fullName evidence="7">DNA repair metallo-beta-lactamase domain-containing protein</fullName>
    </recommendedName>
</protein>
<feature type="compositionally biased region" description="Basic and acidic residues" evidence="6">
    <location>
        <begin position="17"/>
        <end position="33"/>
    </location>
</feature>
<dbReference type="Gene3D" id="3.60.15.10">
    <property type="entry name" value="Ribonuclease Z/Hydroxyacylglutathione hydrolase-like"/>
    <property type="match status" value="1"/>
</dbReference>
<evidence type="ECO:0000256" key="6">
    <source>
        <dbReference type="SAM" id="MobiDB-lite"/>
    </source>
</evidence>
<dbReference type="GO" id="GO:0036297">
    <property type="term" value="P:interstrand cross-link repair"/>
    <property type="evidence" value="ECO:0007669"/>
    <property type="project" value="TreeGrafter"/>
</dbReference>
<feature type="region of interest" description="Disordered" evidence="6">
    <location>
        <begin position="1"/>
        <end position="90"/>
    </location>
</feature>
<dbReference type="AlphaFoldDB" id="A0A8H7C9S5"/>
<keyword evidence="3" id="KW-0227">DNA damage</keyword>
<evidence type="ECO:0000313" key="9">
    <source>
        <dbReference type="Proteomes" id="UP000629468"/>
    </source>
</evidence>
<evidence type="ECO:0000259" key="7">
    <source>
        <dbReference type="Pfam" id="PF07522"/>
    </source>
</evidence>
<keyword evidence="5" id="KW-0539">Nucleus</keyword>
<evidence type="ECO:0000256" key="3">
    <source>
        <dbReference type="ARBA" id="ARBA00022763"/>
    </source>
</evidence>
<feature type="compositionally biased region" description="Polar residues" evidence="6">
    <location>
        <begin position="34"/>
        <end position="45"/>
    </location>
</feature>
<dbReference type="CDD" id="cd16273">
    <property type="entry name" value="SNM1A-1C-like_MBL-fold"/>
    <property type="match status" value="1"/>
</dbReference>
<reference evidence="8 9" key="1">
    <citation type="journal article" name="Sci. Rep.">
        <title>Telomere-to-telomere assembled and centromere annotated genomes of the two main subspecies of the button mushroom Agaricus bisporus reveal especially polymorphic chromosome ends.</title>
        <authorList>
            <person name="Sonnenberg A.S.M."/>
            <person name="Sedaghat-Telgerd N."/>
            <person name="Lavrijssen B."/>
            <person name="Ohm R.A."/>
            <person name="Hendrickx P.M."/>
            <person name="Scholtmeijer K."/>
            <person name="Baars J.J.P."/>
            <person name="van Peer A."/>
        </authorList>
    </citation>
    <scope>NUCLEOTIDE SEQUENCE [LARGE SCALE GENOMIC DNA]</scope>
    <source>
        <strain evidence="8 9">H119_p4</strain>
    </source>
</reference>
<evidence type="ECO:0000256" key="1">
    <source>
        <dbReference type="ARBA" id="ARBA00004123"/>
    </source>
</evidence>
<evidence type="ECO:0000256" key="4">
    <source>
        <dbReference type="ARBA" id="ARBA00023204"/>
    </source>
</evidence>
<name>A0A8H7C9S5_AGABI</name>
<dbReference type="EMBL" id="JABXXO010000009">
    <property type="protein sequence ID" value="KAF7770368.1"/>
    <property type="molecule type" value="Genomic_DNA"/>
</dbReference>
<dbReference type="FunFam" id="3.40.50.12650:FF:000007">
    <property type="entry name" value="DNA cross-link repair 1A protein, variant"/>
    <property type="match status" value="1"/>
</dbReference>
<dbReference type="Gene3D" id="3.40.50.12650">
    <property type="match status" value="1"/>
</dbReference>
<evidence type="ECO:0000313" key="8">
    <source>
        <dbReference type="EMBL" id="KAF7770368.1"/>
    </source>
</evidence>
<dbReference type="Pfam" id="PF07522">
    <property type="entry name" value="DRMBL"/>
    <property type="match status" value="1"/>
</dbReference>
<feature type="domain" description="DNA repair metallo-beta-lactamase" evidence="7">
    <location>
        <begin position="591"/>
        <end position="716"/>
    </location>
</feature>
<proteinExistence type="inferred from homology"/>
<dbReference type="GO" id="GO:0035312">
    <property type="term" value="F:5'-3' DNA exonuclease activity"/>
    <property type="evidence" value="ECO:0007669"/>
    <property type="project" value="TreeGrafter"/>
</dbReference>
<evidence type="ECO:0000256" key="5">
    <source>
        <dbReference type="ARBA" id="ARBA00023242"/>
    </source>
</evidence>
<feature type="compositionally biased region" description="Basic residues" evidence="6">
    <location>
        <begin position="1"/>
        <end position="16"/>
    </location>
</feature>